<name>A0ABT9NA99_9ACTO</name>
<gene>
    <name evidence="2" type="ORF">J2S49_000710</name>
</gene>
<feature type="transmembrane region" description="Helical" evidence="1">
    <location>
        <begin position="25"/>
        <end position="44"/>
    </location>
</feature>
<protein>
    <submittedName>
        <fullName evidence="2">Uncharacterized protein</fullName>
    </submittedName>
</protein>
<dbReference type="Proteomes" id="UP001235966">
    <property type="component" value="Unassembled WGS sequence"/>
</dbReference>
<dbReference type="RefSeq" id="WP_278057995.1">
    <property type="nucleotide sequence ID" value="NZ_CP121247.1"/>
</dbReference>
<reference evidence="2 3" key="1">
    <citation type="submission" date="2023-07" db="EMBL/GenBank/DDBJ databases">
        <title>Sequencing the genomes of 1000 actinobacteria strains.</title>
        <authorList>
            <person name="Klenk H.-P."/>
        </authorList>
    </citation>
    <scope>NUCLEOTIDE SEQUENCE [LARGE SCALE GENOMIC DNA]</scope>
    <source>
        <strain evidence="2 3">DSM 102162</strain>
    </source>
</reference>
<accession>A0ABT9NA99</accession>
<organism evidence="2 3">
    <name type="scientific">Arcanobacterium wilhelmae</name>
    <dbReference type="NCBI Taxonomy" id="1803177"/>
    <lineage>
        <taxon>Bacteria</taxon>
        <taxon>Bacillati</taxon>
        <taxon>Actinomycetota</taxon>
        <taxon>Actinomycetes</taxon>
        <taxon>Actinomycetales</taxon>
        <taxon>Actinomycetaceae</taxon>
        <taxon>Arcanobacterium</taxon>
    </lineage>
</organism>
<keyword evidence="1" id="KW-1133">Transmembrane helix</keyword>
<evidence type="ECO:0000256" key="1">
    <source>
        <dbReference type="SAM" id="Phobius"/>
    </source>
</evidence>
<keyword evidence="1" id="KW-0812">Transmembrane</keyword>
<sequence>MRFVLATVQLVAALGAVIALGLSLFAGFELTEVGMGLLGIYALIEAGDRWMKMRTSASEKHPTQNP</sequence>
<evidence type="ECO:0000313" key="2">
    <source>
        <dbReference type="EMBL" id="MDP9800634.1"/>
    </source>
</evidence>
<evidence type="ECO:0000313" key="3">
    <source>
        <dbReference type="Proteomes" id="UP001235966"/>
    </source>
</evidence>
<proteinExistence type="predicted"/>
<keyword evidence="1" id="KW-0472">Membrane</keyword>
<dbReference type="EMBL" id="JAUSQW010000001">
    <property type="protein sequence ID" value="MDP9800634.1"/>
    <property type="molecule type" value="Genomic_DNA"/>
</dbReference>
<comment type="caution">
    <text evidence="2">The sequence shown here is derived from an EMBL/GenBank/DDBJ whole genome shotgun (WGS) entry which is preliminary data.</text>
</comment>
<keyword evidence="3" id="KW-1185">Reference proteome</keyword>